<dbReference type="PANTHER" id="PTHR19963:SF30">
    <property type="entry name" value="ENDONUCLEASE_EXONUCLEASE_PHOSPHATASE DOMAIN-CONTAINING PROTEIN"/>
    <property type="match status" value="1"/>
</dbReference>
<dbReference type="InterPro" id="IPR036875">
    <property type="entry name" value="Znf_CCHC_sf"/>
</dbReference>
<dbReference type="CDD" id="cd00303">
    <property type="entry name" value="retropepsin_like"/>
    <property type="match status" value="1"/>
</dbReference>
<evidence type="ECO:0000313" key="4">
    <source>
        <dbReference type="EMBL" id="KAL3077747.1"/>
    </source>
</evidence>
<comment type="caution">
    <text evidence="4">The sequence shown here is derived from an EMBL/GenBank/DDBJ whole genome shotgun (WGS) entry which is preliminary data.</text>
</comment>
<dbReference type="InterPro" id="IPR001878">
    <property type="entry name" value="Znf_CCHC"/>
</dbReference>
<keyword evidence="1" id="KW-0479">Metal-binding</keyword>
<dbReference type="PANTHER" id="PTHR19963">
    <property type="entry name" value="CCHC-TYPE DOMAIN-CONTAINING PROTEIN"/>
    <property type="match status" value="1"/>
</dbReference>
<reference evidence="4 5" key="1">
    <citation type="submission" date="2024-10" db="EMBL/GenBank/DDBJ databases">
        <authorList>
            <person name="Kim D."/>
        </authorList>
    </citation>
    <scope>NUCLEOTIDE SEQUENCE [LARGE SCALE GENOMIC DNA]</scope>
    <source>
        <strain evidence="4">BH-2024</strain>
    </source>
</reference>
<dbReference type="Proteomes" id="UP001620626">
    <property type="component" value="Unassembled WGS sequence"/>
</dbReference>
<protein>
    <recommendedName>
        <fullName evidence="3">CCHC-type domain-containing protein</fullName>
    </recommendedName>
</protein>
<evidence type="ECO:0000256" key="2">
    <source>
        <dbReference type="SAM" id="MobiDB-lite"/>
    </source>
</evidence>
<dbReference type="Gene3D" id="4.10.60.10">
    <property type="entry name" value="Zinc finger, CCHC-type"/>
    <property type="match status" value="1"/>
</dbReference>
<name>A0ABD2IIC4_9BILA</name>
<dbReference type="AlphaFoldDB" id="A0ABD2IIC4"/>
<dbReference type="SMART" id="SM00343">
    <property type="entry name" value="ZnF_C2HC"/>
    <property type="match status" value="1"/>
</dbReference>
<dbReference type="GO" id="GO:0019899">
    <property type="term" value="F:enzyme binding"/>
    <property type="evidence" value="ECO:0007669"/>
    <property type="project" value="UniProtKB-ARBA"/>
</dbReference>
<organism evidence="4 5">
    <name type="scientific">Heterodera trifolii</name>
    <dbReference type="NCBI Taxonomy" id="157864"/>
    <lineage>
        <taxon>Eukaryota</taxon>
        <taxon>Metazoa</taxon>
        <taxon>Ecdysozoa</taxon>
        <taxon>Nematoda</taxon>
        <taxon>Chromadorea</taxon>
        <taxon>Rhabditida</taxon>
        <taxon>Tylenchina</taxon>
        <taxon>Tylenchomorpha</taxon>
        <taxon>Tylenchoidea</taxon>
        <taxon>Heteroderidae</taxon>
        <taxon>Heteroderinae</taxon>
        <taxon>Heterodera</taxon>
    </lineage>
</organism>
<keyword evidence="1" id="KW-0862">Zinc</keyword>
<feature type="domain" description="CCHC-type" evidence="3">
    <location>
        <begin position="518"/>
        <end position="532"/>
    </location>
</feature>
<evidence type="ECO:0000256" key="1">
    <source>
        <dbReference type="PROSITE-ProRule" id="PRU00047"/>
    </source>
</evidence>
<dbReference type="GO" id="GO:0008270">
    <property type="term" value="F:zinc ion binding"/>
    <property type="evidence" value="ECO:0007669"/>
    <property type="project" value="UniProtKB-KW"/>
</dbReference>
<dbReference type="PROSITE" id="PS50158">
    <property type="entry name" value="ZF_CCHC"/>
    <property type="match status" value="1"/>
</dbReference>
<evidence type="ECO:0000259" key="3">
    <source>
        <dbReference type="PROSITE" id="PS50158"/>
    </source>
</evidence>
<proteinExistence type="predicted"/>
<dbReference type="EMBL" id="JBICBT010001222">
    <property type="protein sequence ID" value="KAL3077747.1"/>
    <property type="molecule type" value="Genomic_DNA"/>
</dbReference>
<dbReference type="SUPFAM" id="SSF57756">
    <property type="entry name" value="Retrovirus zinc finger-like domains"/>
    <property type="match status" value="1"/>
</dbReference>
<sequence length="974" mass="110554">MINRSPPFTRQRARDAAALQQQQNGVLGNLSRPNNTANTQNRNVSLNNRVDGELLESEESMGSNEIRNALLNVAAPVEQNGQQAARNEAGRGGGNFEQQHVDGGLRIRLQNVGRNNGQEWRIRNENLNDGHRIFNPAPQNLCRTKELTHPPLASRIQFSKFNRNQSRKCNHNSRPNPCQPKPVFQQGFPGFMWGYPGQFPYGPYPNAFGYPPQQNFGYVNPHHQQPPTIFNQQFPPPVLQHANYAMVVPSQQQPTVQANQQRQVFQPVAQQQNLPIPNRPNNFGTQNVGAEIRQTEEIRGPGMDQVAYALIMSQIPSLKGNEGAEKIKEFFKRFDANTAEWSNAKRITSLESKLFGRAERAFKSACSTEPYRYESIKREMFRQLEETDAREWSAFDQIMTGIRRKNDEDLDSLAERVITLVRRAYPGLTDHLVDDYAIKHLIRTFDNSELALSLEMGRTPGMTFDHFVGMAARAEATQRATRRMASQNAITKRQNEANSTGGFFNNSQTQQTNDNRPKCYNCGKLGHVARNCFRRQAEQNGQMRNFEQSPTTGANCTPMPSNPNTNFMSKPEQNTNQHRPQHFQSRNFLKQNFLVEGKEVKDNEDEVKCTGVLNNEPEMEEFFKIFWEEHEDNFEAAGKKELCLIGKIMTTKVTIFDQPAISMMDGGAQVSLIKAEFLKNILESQKLEGTNLKIWPKTRNVVDINGKRVECYGIILLPVVRRGCEAVEIMFHITDAPVGHPILLGTNALGLLGFKIFDAPNGELVEFECADNKSDSVRVIYNTLVEPYSTKFVEFSISPEFDDKNVLITPKEENDSVRIESSVDKGRKGKVITSVTNFSHKAVILKQNEEIAEVEEVKEIANADDCLEDAWLYHSVEMEKRLFVDEFKAEIGQLNEHKHNKLESLLHIFANIFAFNDSDLTQTEVVKHHIDTDHSFPIKKSYATCAICIPRKGCGHDSRLFGSWYHPSIFITMG</sequence>
<keyword evidence="1" id="KW-0863">Zinc-finger</keyword>
<dbReference type="Pfam" id="PF00098">
    <property type="entry name" value="zf-CCHC"/>
    <property type="match status" value="1"/>
</dbReference>
<evidence type="ECO:0000313" key="5">
    <source>
        <dbReference type="Proteomes" id="UP001620626"/>
    </source>
</evidence>
<accession>A0ABD2IIC4</accession>
<feature type="region of interest" description="Disordered" evidence="2">
    <location>
        <begin position="545"/>
        <end position="581"/>
    </location>
</feature>
<gene>
    <name evidence="4" type="ORF">niasHT_035926</name>
</gene>
<feature type="region of interest" description="Disordered" evidence="2">
    <location>
        <begin position="493"/>
        <end position="514"/>
    </location>
</feature>
<keyword evidence="5" id="KW-1185">Reference proteome</keyword>